<accession>A0A819MRM9</accession>
<sequence>FCTVNDEPSPIENLGQVLIGERIQPSPYKVSY</sequence>
<dbReference type="AlphaFoldDB" id="A0A819MRM9"/>
<organism evidence="1 2">
    <name type="scientific">Rotaria sordida</name>
    <dbReference type="NCBI Taxonomy" id="392033"/>
    <lineage>
        <taxon>Eukaryota</taxon>
        <taxon>Metazoa</taxon>
        <taxon>Spiralia</taxon>
        <taxon>Gnathifera</taxon>
        <taxon>Rotifera</taxon>
        <taxon>Eurotatoria</taxon>
        <taxon>Bdelloidea</taxon>
        <taxon>Philodinida</taxon>
        <taxon>Philodinidae</taxon>
        <taxon>Rotaria</taxon>
    </lineage>
</organism>
<reference evidence="1" key="1">
    <citation type="submission" date="2021-02" db="EMBL/GenBank/DDBJ databases">
        <authorList>
            <person name="Nowell W R."/>
        </authorList>
    </citation>
    <scope>NUCLEOTIDE SEQUENCE</scope>
</reference>
<evidence type="ECO:0000313" key="2">
    <source>
        <dbReference type="Proteomes" id="UP000663836"/>
    </source>
</evidence>
<protein>
    <submittedName>
        <fullName evidence="1">Uncharacterized protein</fullName>
    </submittedName>
</protein>
<gene>
    <name evidence="1" type="ORF">JBS370_LOCUS25293</name>
</gene>
<comment type="caution">
    <text evidence="1">The sequence shown here is derived from an EMBL/GenBank/DDBJ whole genome shotgun (WGS) entry which is preliminary data.</text>
</comment>
<evidence type="ECO:0000313" key="1">
    <source>
        <dbReference type="EMBL" id="CAF3983099.1"/>
    </source>
</evidence>
<dbReference type="Proteomes" id="UP000663836">
    <property type="component" value="Unassembled WGS sequence"/>
</dbReference>
<proteinExistence type="predicted"/>
<dbReference type="EMBL" id="CAJOBD010004159">
    <property type="protein sequence ID" value="CAF3983099.1"/>
    <property type="molecule type" value="Genomic_DNA"/>
</dbReference>
<feature type="non-terminal residue" evidence="1">
    <location>
        <position position="1"/>
    </location>
</feature>
<name>A0A819MRM9_9BILA</name>